<accession>A0A1I6D1S2</accession>
<keyword evidence="4" id="KW-0472">Membrane</keyword>
<dbReference type="STRING" id="39060.SAMN05660706_104101"/>
<dbReference type="GO" id="GO:1990281">
    <property type="term" value="C:efflux pump complex"/>
    <property type="evidence" value="ECO:0007669"/>
    <property type="project" value="TreeGrafter"/>
</dbReference>
<evidence type="ECO:0000256" key="6">
    <source>
        <dbReference type="SAM" id="Coils"/>
    </source>
</evidence>
<name>A0A1I6D1S2_9FIRM</name>
<keyword evidence="5" id="KW-0998">Cell outer membrane</keyword>
<dbReference type="GO" id="GO:0009279">
    <property type="term" value="C:cell outer membrane"/>
    <property type="evidence" value="ECO:0007669"/>
    <property type="project" value="UniProtKB-SubCell"/>
</dbReference>
<dbReference type="Gene3D" id="1.20.1600.10">
    <property type="entry name" value="Outer membrane efflux proteins (OEP)"/>
    <property type="match status" value="2"/>
</dbReference>
<proteinExistence type="predicted"/>
<dbReference type="PANTHER" id="PTHR30026">
    <property type="entry name" value="OUTER MEMBRANE PROTEIN TOLC"/>
    <property type="match status" value="1"/>
</dbReference>
<feature type="coiled-coil region" evidence="6">
    <location>
        <begin position="269"/>
        <end position="359"/>
    </location>
</feature>
<feature type="coiled-coil region" evidence="6">
    <location>
        <begin position="173"/>
        <end position="200"/>
    </location>
</feature>
<keyword evidence="6" id="KW-0175">Coiled coil</keyword>
<dbReference type="InterPro" id="IPR051906">
    <property type="entry name" value="TolC-like"/>
</dbReference>
<dbReference type="PANTHER" id="PTHR30026:SF20">
    <property type="entry name" value="OUTER MEMBRANE PROTEIN TOLC"/>
    <property type="match status" value="1"/>
</dbReference>
<keyword evidence="2" id="KW-1134">Transmembrane beta strand</keyword>
<dbReference type="SUPFAM" id="SSF56954">
    <property type="entry name" value="Outer membrane efflux proteins (OEP)"/>
    <property type="match status" value="1"/>
</dbReference>
<protein>
    <submittedName>
        <fullName evidence="8">Outer membrane efflux protein</fullName>
    </submittedName>
</protein>
<evidence type="ECO:0000313" key="8">
    <source>
        <dbReference type="EMBL" id="SFQ99444.1"/>
    </source>
</evidence>
<feature type="chain" id="PRO_5011642161" evidence="7">
    <location>
        <begin position="25"/>
        <end position="387"/>
    </location>
</feature>
<dbReference type="AlphaFoldDB" id="A0A1I6D1S2"/>
<evidence type="ECO:0000313" key="9">
    <source>
        <dbReference type="Proteomes" id="UP000199584"/>
    </source>
</evidence>
<reference evidence="9" key="1">
    <citation type="submission" date="2016-10" db="EMBL/GenBank/DDBJ databases">
        <authorList>
            <person name="Varghese N."/>
            <person name="Submissions S."/>
        </authorList>
    </citation>
    <scope>NUCLEOTIDE SEQUENCE [LARGE SCALE GENOMIC DNA]</scope>
    <source>
        <strain evidence="9">DSM 3669</strain>
    </source>
</reference>
<sequence>MLKKLLLAILIVSFTFSGLQPALAREPARPELTLNEAIEKAIKHSEVVKKADLEIDRTEALRDEASDQLDFIPTVGDVVYYDPQFEIAWASLLQADLTWRMSKKSYDARLDGIALDTYQLYWNVLKARESVEVKEIVLEQARLELQQSRAAYQHGIVAKFGQGNSAGTTMMALDQAEAAMDKAESDLAAAQNELDHAYTEFNQLVGLWPEDRPVLVDELEFHPLEVTNLDTEVNRALENSPSVWLAEQGVQLQEYINDLAWAKGQYTPYDAREAELEQAELDAQSAKDATRLLVRDLYYTLKNLEESYKSAEKGVTRAEEELKTKELMYQAGVAGKLDVAAAEVALAEAEQLLKELAAQHAYTKLLFQKPWAPAYSTLGGTSGSSGK</sequence>
<keyword evidence="3" id="KW-0812">Transmembrane</keyword>
<evidence type="ECO:0000256" key="4">
    <source>
        <dbReference type="ARBA" id="ARBA00023136"/>
    </source>
</evidence>
<keyword evidence="7" id="KW-0732">Signal</keyword>
<evidence type="ECO:0000256" key="5">
    <source>
        <dbReference type="ARBA" id="ARBA00023237"/>
    </source>
</evidence>
<feature type="signal peptide" evidence="7">
    <location>
        <begin position="1"/>
        <end position="24"/>
    </location>
</feature>
<dbReference type="GO" id="GO:0015562">
    <property type="term" value="F:efflux transmembrane transporter activity"/>
    <property type="evidence" value="ECO:0007669"/>
    <property type="project" value="InterPro"/>
</dbReference>
<evidence type="ECO:0000256" key="7">
    <source>
        <dbReference type="SAM" id="SignalP"/>
    </source>
</evidence>
<evidence type="ECO:0000256" key="2">
    <source>
        <dbReference type="ARBA" id="ARBA00022452"/>
    </source>
</evidence>
<organism evidence="8 9">
    <name type="scientific">Desulfoscipio geothermicus DSM 3669</name>
    <dbReference type="NCBI Taxonomy" id="1121426"/>
    <lineage>
        <taxon>Bacteria</taxon>
        <taxon>Bacillati</taxon>
        <taxon>Bacillota</taxon>
        <taxon>Clostridia</taxon>
        <taxon>Eubacteriales</taxon>
        <taxon>Desulfallaceae</taxon>
        <taxon>Desulfoscipio</taxon>
    </lineage>
</organism>
<evidence type="ECO:0000256" key="3">
    <source>
        <dbReference type="ARBA" id="ARBA00022692"/>
    </source>
</evidence>
<dbReference type="RefSeq" id="WP_092482101.1">
    <property type="nucleotide sequence ID" value="NZ_FOYM01000004.1"/>
</dbReference>
<comment type="subcellular location">
    <subcellularLocation>
        <location evidence="1">Cell outer membrane</location>
    </subcellularLocation>
</comment>
<keyword evidence="9" id="KW-1185">Reference proteome</keyword>
<dbReference type="EMBL" id="FOYM01000004">
    <property type="protein sequence ID" value="SFQ99444.1"/>
    <property type="molecule type" value="Genomic_DNA"/>
</dbReference>
<dbReference type="GO" id="GO:0015288">
    <property type="term" value="F:porin activity"/>
    <property type="evidence" value="ECO:0007669"/>
    <property type="project" value="TreeGrafter"/>
</dbReference>
<dbReference type="OrthoDB" id="1803658at2"/>
<dbReference type="Proteomes" id="UP000199584">
    <property type="component" value="Unassembled WGS sequence"/>
</dbReference>
<evidence type="ECO:0000256" key="1">
    <source>
        <dbReference type="ARBA" id="ARBA00004442"/>
    </source>
</evidence>
<gene>
    <name evidence="8" type="ORF">SAMN05660706_104101</name>
</gene>